<feature type="domain" description="Chemotaxis phosphatase CheX-like" evidence="2">
    <location>
        <begin position="48"/>
        <end position="144"/>
    </location>
</feature>
<keyword evidence="1" id="KW-0145">Chemotaxis</keyword>
<proteinExistence type="predicted"/>
<comment type="caution">
    <text evidence="3">The sequence shown here is derived from an EMBL/GenBank/DDBJ whole genome shotgun (WGS) entry which is preliminary data.</text>
</comment>
<organism evidence="3 4">
    <name type="scientific">Leptospira ognonensis</name>
    <dbReference type="NCBI Taxonomy" id="2484945"/>
    <lineage>
        <taxon>Bacteria</taxon>
        <taxon>Pseudomonadati</taxon>
        <taxon>Spirochaetota</taxon>
        <taxon>Spirochaetia</taxon>
        <taxon>Leptospirales</taxon>
        <taxon>Leptospiraceae</taxon>
        <taxon>Leptospira</taxon>
    </lineage>
</organism>
<dbReference type="EMBL" id="RQGD01000022">
    <property type="protein sequence ID" value="TGL60078.1"/>
    <property type="molecule type" value="Genomic_DNA"/>
</dbReference>
<dbReference type="OrthoDB" id="334510at2"/>
<dbReference type="InterPro" id="IPR028976">
    <property type="entry name" value="CheC-like_sf"/>
</dbReference>
<accession>A0A4R9K623</accession>
<gene>
    <name evidence="3" type="ORF">EHQ58_06150</name>
</gene>
<reference evidence="3" key="1">
    <citation type="journal article" date="2019" name="PLoS Negl. Trop. Dis.">
        <title>Revisiting the worldwide diversity of Leptospira species in the environment.</title>
        <authorList>
            <person name="Vincent A.T."/>
            <person name="Schiettekatte O."/>
            <person name="Bourhy P."/>
            <person name="Veyrier F.J."/>
            <person name="Picardeau M."/>
        </authorList>
    </citation>
    <scope>NUCLEOTIDE SEQUENCE [LARGE SCALE GENOMIC DNA]</scope>
    <source>
        <strain evidence="3">201702476</strain>
    </source>
</reference>
<dbReference type="AlphaFoldDB" id="A0A4R9K623"/>
<dbReference type="InterPro" id="IPR028051">
    <property type="entry name" value="CheX-like_dom"/>
</dbReference>
<dbReference type="Gene3D" id="3.40.1550.10">
    <property type="entry name" value="CheC-like"/>
    <property type="match status" value="1"/>
</dbReference>
<evidence type="ECO:0000256" key="1">
    <source>
        <dbReference type="ARBA" id="ARBA00022500"/>
    </source>
</evidence>
<keyword evidence="4" id="KW-1185">Reference proteome</keyword>
<protein>
    <submittedName>
        <fullName evidence="3">Chemotaxis protein CheX</fullName>
    </submittedName>
</protein>
<evidence type="ECO:0000313" key="4">
    <source>
        <dbReference type="Proteomes" id="UP000297693"/>
    </source>
</evidence>
<dbReference type="SUPFAM" id="SSF103039">
    <property type="entry name" value="CheC-like"/>
    <property type="match status" value="1"/>
</dbReference>
<dbReference type="Proteomes" id="UP000297693">
    <property type="component" value="Unassembled WGS sequence"/>
</dbReference>
<dbReference type="GO" id="GO:0006935">
    <property type="term" value="P:chemotaxis"/>
    <property type="evidence" value="ECO:0007669"/>
    <property type="project" value="UniProtKB-KW"/>
</dbReference>
<dbReference type="Pfam" id="PF13690">
    <property type="entry name" value="CheX"/>
    <property type="match status" value="1"/>
</dbReference>
<sequence>MDPLLDEKFILSISQVLPEHFQKTLQIQADREAYGPSKNEGLCYENCTCVEFVGDLNGKLYIGLDGYTKLKLLPKIAQSFQIDPTSRAHSGSIMMEFANQVSGHLVSEMRLGRFQIDILPPENLNNKLVTISLERYRQYIIIFFLKDRREEEYLGRLYTILLLEKFSKID</sequence>
<evidence type="ECO:0000259" key="2">
    <source>
        <dbReference type="Pfam" id="PF13690"/>
    </source>
</evidence>
<evidence type="ECO:0000313" key="3">
    <source>
        <dbReference type="EMBL" id="TGL60078.1"/>
    </source>
</evidence>
<dbReference type="RefSeq" id="WP_135623005.1">
    <property type="nucleotide sequence ID" value="NZ_RQGD01000022.1"/>
</dbReference>
<name>A0A4R9K623_9LEPT</name>